<dbReference type="SUPFAM" id="SSF53335">
    <property type="entry name" value="S-adenosyl-L-methionine-dependent methyltransferases"/>
    <property type="match status" value="1"/>
</dbReference>
<evidence type="ECO:0000256" key="2">
    <source>
        <dbReference type="ARBA" id="ARBA00022552"/>
    </source>
</evidence>
<evidence type="ECO:0000313" key="8">
    <source>
        <dbReference type="Proteomes" id="UP000040841"/>
    </source>
</evidence>
<dbReference type="Proteomes" id="UP000040841">
    <property type="component" value="Unassembled WGS sequence"/>
</dbReference>
<dbReference type="InterPro" id="IPR010286">
    <property type="entry name" value="METTL16/RlmF"/>
</dbReference>
<evidence type="ECO:0000256" key="3">
    <source>
        <dbReference type="ARBA" id="ARBA00022603"/>
    </source>
</evidence>
<protein>
    <recommendedName>
        <fullName evidence="6">Ribosomal RNA large subunit methyltransferase F</fullName>
        <ecNumber evidence="6">2.1.1.181</ecNumber>
    </recommendedName>
    <alternativeName>
        <fullName evidence="6">23S rRNA mA1618 methyltransferase</fullName>
    </alternativeName>
    <alternativeName>
        <fullName evidence="6">rRNA adenine N-6-methyltransferase</fullName>
    </alternativeName>
</protein>
<reference evidence="7 8" key="1">
    <citation type="submission" date="2015-03" db="EMBL/GenBank/DDBJ databases">
        <authorList>
            <consortium name="Pathogen Informatics"/>
            <person name="Murphy D."/>
        </authorList>
    </citation>
    <scope>NUCLEOTIDE SEQUENCE [LARGE SCALE GENOMIC DNA]</scope>
    <source>
        <strain evidence="7 8">FE82747</strain>
    </source>
</reference>
<dbReference type="InterPro" id="IPR029063">
    <property type="entry name" value="SAM-dependent_MTases_sf"/>
</dbReference>
<comment type="similarity">
    <text evidence="6">Belongs to the methyltransferase superfamily. METTL16/RlmF family.</text>
</comment>
<keyword evidence="5 6" id="KW-0949">S-adenosyl-L-methionine</keyword>
<evidence type="ECO:0000256" key="6">
    <source>
        <dbReference type="HAMAP-Rule" id="MF_01848"/>
    </source>
</evidence>
<evidence type="ECO:0000256" key="1">
    <source>
        <dbReference type="ARBA" id="ARBA00022490"/>
    </source>
</evidence>
<keyword evidence="1 6" id="KW-0963">Cytoplasm</keyword>
<dbReference type="EMBL" id="CQBM01000003">
    <property type="protein sequence ID" value="CNH94748.1"/>
    <property type="molecule type" value="Genomic_DNA"/>
</dbReference>
<dbReference type="EC" id="2.1.1.181" evidence="6"/>
<comment type="function">
    <text evidence="6">Specifically methylates the adenine in position 1618 of 23S rRNA.</text>
</comment>
<evidence type="ECO:0000256" key="4">
    <source>
        <dbReference type="ARBA" id="ARBA00022679"/>
    </source>
</evidence>
<comment type="caution">
    <text evidence="7">The sequence shown here is derived from an EMBL/GenBank/DDBJ whole genome shotgun (WGS) entry which is preliminary data.</text>
</comment>
<keyword evidence="3 6" id="KW-0489">Methyltransferase</keyword>
<dbReference type="AlphaFoldDB" id="A0AA36LQ21"/>
<dbReference type="HAMAP" id="MF_01848">
    <property type="entry name" value="23SrRNA_methyltr_F"/>
    <property type="match status" value="1"/>
</dbReference>
<dbReference type="NCBIfam" id="NF008725">
    <property type="entry name" value="PRK11727.1"/>
    <property type="match status" value="1"/>
</dbReference>
<name>A0AA36LQ21_YERMO</name>
<dbReference type="PANTHER" id="PTHR13393:SF0">
    <property type="entry name" value="RNA N6-ADENOSINE-METHYLTRANSFERASE METTL16"/>
    <property type="match status" value="1"/>
</dbReference>
<dbReference type="FunFam" id="3.40.50.150:FF:000045">
    <property type="entry name" value="Ribosomal RNA large subunit methyltransferase F"/>
    <property type="match status" value="1"/>
</dbReference>
<proteinExistence type="inferred from homology"/>
<keyword evidence="2 6" id="KW-0698">rRNA processing</keyword>
<dbReference type="GO" id="GO:0005737">
    <property type="term" value="C:cytoplasm"/>
    <property type="evidence" value="ECO:0007669"/>
    <property type="project" value="UniProtKB-SubCell"/>
</dbReference>
<accession>A0AA36LQ21</accession>
<dbReference type="Gene3D" id="3.40.50.150">
    <property type="entry name" value="Vaccinia Virus protein VP39"/>
    <property type="match status" value="1"/>
</dbReference>
<evidence type="ECO:0000256" key="5">
    <source>
        <dbReference type="ARBA" id="ARBA00022691"/>
    </source>
</evidence>
<dbReference type="GO" id="GO:0070475">
    <property type="term" value="P:rRNA base methylation"/>
    <property type="evidence" value="ECO:0007669"/>
    <property type="project" value="TreeGrafter"/>
</dbReference>
<dbReference type="Pfam" id="PF05971">
    <property type="entry name" value="Methyltransf_10"/>
    <property type="match status" value="1"/>
</dbReference>
<dbReference type="CDD" id="cd02440">
    <property type="entry name" value="AdoMet_MTases"/>
    <property type="match status" value="1"/>
</dbReference>
<organism evidence="7 8">
    <name type="scientific">Yersinia mollaretii</name>
    <dbReference type="NCBI Taxonomy" id="33060"/>
    <lineage>
        <taxon>Bacteria</taxon>
        <taxon>Pseudomonadati</taxon>
        <taxon>Pseudomonadota</taxon>
        <taxon>Gammaproteobacteria</taxon>
        <taxon>Enterobacterales</taxon>
        <taxon>Yersiniaceae</taxon>
        <taxon>Yersinia</taxon>
    </lineage>
</organism>
<keyword evidence="4 6" id="KW-0808">Transferase</keyword>
<sequence length="366" mass="40817">MRRSNRAIASGAMPMSTPPALGRFMLSYAPENAYQRVSTMENKKVFPKEKSGLHPRNRHRSRYDFDALSVSCPELIPFLAPTAYGDISIDFADPLAVKMLNRALLKHFYGIEYWDIPTDFLCPPIPGRADYIHHLADLLASCNDGVIPEGKNIALLDIGVGANCIYPIIGQREYGWRFTGTDIDPQALSAAKMVVSMNPTLRNTLRLKQQKDQQAIFEGILAVNERYDATLCNPPFHGSAEEAAATTRRKLHKLGKGEVAAKPVQNFGGKNSELWCEGGEEGFVSRMVVESATKAKSCFWFTSLISKKTTLPAIYHALRYANAVEVRTIDMAQGQKVSRFVAWTFLTAEEQAIWKAERWTPSSLKP</sequence>
<evidence type="ECO:0000313" key="7">
    <source>
        <dbReference type="EMBL" id="CNH94748.1"/>
    </source>
</evidence>
<dbReference type="PIRSF" id="PIRSF029038">
    <property type="entry name" value="Mtase_YbiN_prd"/>
    <property type="match status" value="1"/>
</dbReference>
<gene>
    <name evidence="6 7" type="primary">rlmF</name>
    <name evidence="7" type="ORF">ERS008502_01771</name>
</gene>
<comment type="catalytic activity">
    <reaction evidence="6">
        <text>adenosine(1618) in 23S rRNA + S-adenosyl-L-methionine = N(6)-methyladenosine(1618) in 23S rRNA + S-adenosyl-L-homocysteine + H(+)</text>
        <dbReference type="Rhea" id="RHEA:16497"/>
        <dbReference type="Rhea" id="RHEA-COMP:10229"/>
        <dbReference type="Rhea" id="RHEA-COMP:10231"/>
        <dbReference type="ChEBI" id="CHEBI:15378"/>
        <dbReference type="ChEBI" id="CHEBI:57856"/>
        <dbReference type="ChEBI" id="CHEBI:59789"/>
        <dbReference type="ChEBI" id="CHEBI:74411"/>
        <dbReference type="ChEBI" id="CHEBI:74449"/>
        <dbReference type="EC" id="2.1.1.181"/>
    </reaction>
</comment>
<comment type="subcellular location">
    <subcellularLocation>
        <location evidence="6">Cytoplasm</location>
    </subcellularLocation>
</comment>
<dbReference type="PANTHER" id="PTHR13393">
    <property type="entry name" value="SAM-DEPENDENT METHYLTRANSFERASE"/>
    <property type="match status" value="1"/>
</dbReference>
<dbReference type="GO" id="GO:0052907">
    <property type="term" value="F:23S rRNA (adenine(1618)-N(6))-methyltransferase activity"/>
    <property type="evidence" value="ECO:0007669"/>
    <property type="project" value="UniProtKB-EC"/>
</dbReference>
<dbReference type="InterPro" id="IPR016909">
    <property type="entry name" value="rRNA_lsu_MeTfrase_F"/>
</dbReference>